<evidence type="ECO:0000256" key="1">
    <source>
        <dbReference type="SAM" id="MobiDB-lite"/>
    </source>
</evidence>
<name>A0A8E2JX85_9PEZI</name>
<evidence type="ECO:0000313" key="3">
    <source>
        <dbReference type="EMBL" id="OCL12514.1"/>
    </source>
</evidence>
<dbReference type="EMBL" id="KV748869">
    <property type="protein sequence ID" value="OCL12514.1"/>
    <property type="molecule type" value="Genomic_DNA"/>
</dbReference>
<dbReference type="PROSITE" id="PS50020">
    <property type="entry name" value="WW_DOMAIN_2"/>
    <property type="match status" value="1"/>
</dbReference>
<dbReference type="CDD" id="cd00201">
    <property type="entry name" value="WW"/>
    <property type="match status" value="1"/>
</dbReference>
<sequence>MAEISLGAVLTATFTAAQCAITTISRYRAAPSELQAVGREVASFKALIRQIQRISTSTSRQGIRLNDDFAQVLEAAKIELNELIRYLNRHRQLTALDRFQIDVIELNNRRLRLQSHSSHINGLLSTLTLETLGRSAFIQVGRAERRESNALRERQELIRLVENVVSSRSDYLRGIEEELHQEGYPVDRIPLCRDRIKNSIRDLIRNESPPNPPVPSTTPSRSDSGDAELEETTQLRYAIFASLEDAAIAAEQTTIEFQQMNAAISESIEAQATAVLETGTIGRSEEEQYLSFIYDEMIEQELAASIVESNAQLRAIGLTNEEIRQHRAAVQRVTDQQTTISSVSQDRTEAVDGTALLQAMGFTEEEICQHQIAEQQVVEQQITAGLAPSQDRAEALDVDTQLQAMGFTEEEICQHRIAEQQVVQKQATERQVAEQHVVAGPAPRQHDAEAPDIDAQLRAMGFTEEEIFQHRIVDQQITERQVTGQRVVTSLASSQDEAETPDIDVQLRAMGFTEEEICQHRIAEQQAVEQQATVQRVVERQVTTVSIPRNNSVESRNRPASLPLARSSNAGAVRLTIRTLHAEGLAISHGGFRCCQVQDSDGTFRIIYIDLLCGLYGRKIFLHPPILEDSHSVRDNLPSGWSKATTRAGRVYYVHTHLGFRTYQHPAQNNRFAQRGKMIWPKLSDAERNRNSSVITGRWILDDPDAKLKLELQRGAEAALGVDPVDLIGGWSGFKAVGLLELQPPNPIRIGGRKG</sequence>
<reference evidence="3 4" key="1">
    <citation type="journal article" date="2016" name="Nat. Commun.">
        <title>Ectomycorrhizal ecology is imprinted in the genome of the dominant symbiotic fungus Cenococcum geophilum.</title>
        <authorList>
            <consortium name="DOE Joint Genome Institute"/>
            <person name="Peter M."/>
            <person name="Kohler A."/>
            <person name="Ohm R.A."/>
            <person name="Kuo A."/>
            <person name="Krutzmann J."/>
            <person name="Morin E."/>
            <person name="Arend M."/>
            <person name="Barry K.W."/>
            <person name="Binder M."/>
            <person name="Choi C."/>
            <person name="Clum A."/>
            <person name="Copeland A."/>
            <person name="Grisel N."/>
            <person name="Haridas S."/>
            <person name="Kipfer T."/>
            <person name="LaButti K."/>
            <person name="Lindquist E."/>
            <person name="Lipzen A."/>
            <person name="Maire R."/>
            <person name="Meier B."/>
            <person name="Mihaltcheva S."/>
            <person name="Molinier V."/>
            <person name="Murat C."/>
            <person name="Poggeler S."/>
            <person name="Quandt C.A."/>
            <person name="Sperisen C."/>
            <person name="Tritt A."/>
            <person name="Tisserant E."/>
            <person name="Crous P.W."/>
            <person name="Henrissat B."/>
            <person name="Nehls U."/>
            <person name="Egli S."/>
            <person name="Spatafora J.W."/>
            <person name="Grigoriev I.V."/>
            <person name="Martin F.M."/>
        </authorList>
    </citation>
    <scope>NUCLEOTIDE SEQUENCE [LARGE SCALE GENOMIC DNA]</scope>
    <source>
        <strain evidence="3 4">CBS 207.34</strain>
    </source>
</reference>
<dbReference type="InterPro" id="IPR036020">
    <property type="entry name" value="WW_dom_sf"/>
</dbReference>
<dbReference type="Proteomes" id="UP000250140">
    <property type="component" value="Unassembled WGS sequence"/>
</dbReference>
<accession>A0A8E2JX85</accession>
<dbReference type="SUPFAM" id="SSF51045">
    <property type="entry name" value="WW domain"/>
    <property type="match status" value="1"/>
</dbReference>
<evidence type="ECO:0000313" key="4">
    <source>
        <dbReference type="Proteomes" id="UP000250140"/>
    </source>
</evidence>
<feature type="region of interest" description="Disordered" evidence="1">
    <location>
        <begin position="202"/>
        <end position="228"/>
    </location>
</feature>
<proteinExistence type="predicted"/>
<protein>
    <recommendedName>
        <fullName evidence="2">WW domain-containing protein</fullName>
    </recommendedName>
</protein>
<feature type="domain" description="WW" evidence="2">
    <location>
        <begin position="635"/>
        <end position="668"/>
    </location>
</feature>
<dbReference type="Gene3D" id="2.20.70.10">
    <property type="match status" value="1"/>
</dbReference>
<dbReference type="AlphaFoldDB" id="A0A8E2JX85"/>
<evidence type="ECO:0000259" key="2">
    <source>
        <dbReference type="PROSITE" id="PS50020"/>
    </source>
</evidence>
<dbReference type="InterPro" id="IPR001202">
    <property type="entry name" value="WW_dom"/>
</dbReference>
<keyword evidence="4" id="KW-1185">Reference proteome</keyword>
<gene>
    <name evidence="3" type="ORF">AOQ84DRAFT_227542</name>
</gene>
<organism evidence="3 4">
    <name type="scientific">Glonium stellatum</name>
    <dbReference type="NCBI Taxonomy" id="574774"/>
    <lineage>
        <taxon>Eukaryota</taxon>
        <taxon>Fungi</taxon>
        <taxon>Dikarya</taxon>
        <taxon>Ascomycota</taxon>
        <taxon>Pezizomycotina</taxon>
        <taxon>Dothideomycetes</taxon>
        <taxon>Pleosporomycetidae</taxon>
        <taxon>Gloniales</taxon>
        <taxon>Gloniaceae</taxon>
        <taxon>Glonium</taxon>
    </lineage>
</organism>
<dbReference type="SMART" id="SM00456">
    <property type="entry name" value="WW"/>
    <property type="match status" value="1"/>
</dbReference>